<gene>
    <name evidence="3" type="ORF">BDV96DRAFT_19591</name>
</gene>
<accession>A0A6A5ZCD6</accession>
<feature type="transmembrane region" description="Helical" evidence="1">
    <location>
        <begin position="588"/>
        <end position="609"/>
    </location>
</feature>
<proteinExistence type="predicted"/>
<feature type="transmembrane region" description="Helical" evidence="1">
    <location>
        <begin position="516"/>
        <end position="537"/>
    </location>
</feature>
<dbReference type="EMBL" id="ML977319">
    <property type="protein sequence ID" value="KAF2117150.1"/>
    <property type="molecule type" value="Genomic_DNA"/>
</dbReference>
<dbReference type="Proteomes" id="UP000799770">
    <property type="component" value="Unassembled WGS sequence"/>
</dbReference>
<sequence>MPSALHGLSILTTFYILTLIDYAAGSDTQNFTVALPAGTTNHGNPLLLCTPTQWTDYISFFLGNYVTHALTVVVLPGEEPVSYLTNALTSLLFPAFGAYRGLRAISVGYVSLRKSWKKGWSWKRLAGWLWGDGDDDESDLQKARRCGALCMIVRDKNWEPDDGDEIQECALWVKANSMPVKKKKRSKEASVSVQEVGVNDKQGLLATAEVELESMAPSIRTIDGSAPSKPSVQLSTYPAPWTYCREEGPDSIGSRAVRNCPESLAPGYTVVLLPACTPVRELPGDTTTDRIGSSYSLVKGTIALAQAVFAVKTLYEARGDQINEYGYAAFGLTVAPYALMSLVNLLGALSRPEYDAIYLVGTPGMIEERKRKGLSGGYYEGVVGEVLEADSVLQFQQHATAEGMALVSGPLKFYKKHGSVYVKRTLPTGTGEDAEEYALFKRDPNDILALEEDIPQLYLPSSSPFAYHPKAVSDITMPLPLPEINMTAECWVLPLSSKGLTSLLPRSVKYLEHSRSLSFFISLLPLIPIGVISHFRAGNSKVSQRVVTMLWLSWGALVGYLIAEIGVKDVLGERVKGKFRVKSVIGRGLWYLFIGAPAIAGYVIVGLMLKDYGSCLMLPD</sequence>
<name>A0A6A5ZCD6_9PLEO</name>
<keyword evidence="1" id="KW-1133">Transmembrane helix</keyword>
<keyword evidence="1" id="KW-0812">Transmembrane</keyword>
<evidence type="ECO:0000313" key="4">
    <source>
        <dbReference type="Proteomes" id="UP000799770"/>
    </source>
</evidence>
<feature type="signal peptide" evidence="2">
    <location>
        <begin position="1"/>
        <end position="25"/>
    </location>
</feature>
<feature type="transmembrane region" description="Helical" evidence="1">
    <location>
        <begin position="325"/>
        <end position="349"/>
    </location>
</feature>
<keyword evidence="1" id="KW-0472">Membrane</keyword>
<feature type="chain" id="PRO_5025677651" evidence="2">
    <location>
        <begin position="26"/>
        <end position="620"/>
    </location>
</feature>
<keyword evidence="4" id="KW-1185">Reference proteome</keyword>
<evidence type="ECO:0000256" key="2">
    <source>
        <dbReference type="SAM" id="SignalP"/>
    </source>
</evidence>
<keyword evidence="2" id="KW-0732">Signal</keyword>
<reference evidence="3" key="1">
    <citation type="journal article" date="2020" name="Stud. Mycol.">
        <title>101 Dothideomycetes genomes: a test case for predicting lifestyles and emergence of pathogens.</title>
        <authorList>
            <person name="Haridas S."/>
            <person name="Albert R."/>
            <person name="Binder M."/>
            <person name="Bloem J."/>
            <person name="Labutti K."/>
            <person name="Salamov A."/>
            <person name="Andreopoulos B."/>
            <person name="Baker S."/>
            <person name="Barry K."/>
            <person name="Bills G."/>
            <person name="Bluhm B."/>
            <person name="Cannon C."/>
            <person name="Castanera R."/>
            <person name="Culley D."/>
            <person name="Daum C."/>
            <person name="Ezra D."/>
            <person name="Gonzalez J."/>
            <person name="Henrissat B."/>
            <person name="Kuo A."/>
            <person name="Liang C."/>
            <person name="Lipzen A."/>
            <person name="Lutzoni F."/>
            <person name="Magnuson J."/>
            <person name="Mondo S."/>
            <person name="Nolan M."/>
            <person name="Ohm R."/>
            <person name="Pangilinan J."/>
            <person name="Park H.-J."/>
            <person name="Ramirez L."/>
            <person name="Alfaro M."/>
            <person name="Sun H."/>
            <person name="Tritt A."/>
            <person name="Yoshinaga Y."/>
            <person name="Zwiers L.-H."/>
            <person name="Turgeon B."/>
            <person name="Goodwin S."/>
            <person name="Spatafora J."/>
            <person name="Crous P."/>
            <person name="Grigoriev I."/>
        </authorList>
    </citation>
    <scope>NUCLEOTIDE SEQUENCE</scope>
    <source>
        <strain evidence="3">CBS 627.86</strain>
    </source>
</reference>
<evidence type="ECO:0000256" key="1">
    <source>
        <dbReference type="SAM" id="Phobius"/>
    </source>
</evidence>
<dbReference type="AlphaFoldDB" id="A0A6A5ZCD6"/>
<organism evidence="3 4">
    <name type="scientific">Lophiotrema nucula</name>
    <dbReference type="NCBI Taxonomy" id="690887"/>
    <lineage>
        <taxon>Eukaryota</taxon>
        <taxon>Fungi</taxon>
        <taxon>Dikarya</taxon>
        <taxon>Ascomycota</taxon>
        <taxon>Pezizomycotina</taxon>
        <taxon>Dothideomycetes</taxon>
        <taxon>Pleosporomycetidae</taxon>
        <taxon>Pleosporales</taxon>
        <taxon>Lophiotremataceae</taxon>
        <taxon>Lophiotrema</taxon>
    </lineage>
</organism>
<protein>
    <submittedName>
        <fullName evidence="3">Uncharacterized protein</fullName>
    </submittedName>
</protein>
<dbReference type="OrthoDB" id="5406607at2759"/>
<feature type="transmembrane region" description="Helical" evidence="1">
    <location>
        <begin position="549"/>
        <end position="567"/>
    </location>
</feature>
<evidence type="ECO:0000313" key="3">
    <source>
        <dbReference type="EMBL" id="KAF2117150.1"/>
    </source>
</evidence>